<feature type="compositionally biased region" description="Acidic residues" evidence="1">
    <location>
        <begin position="51"/>
        <end position="71"/>
    </location>
</feature>
<reference evidence="3 4" key="1">
    <citation type="submission" date="2020-08" db="EMBL/GenBank/DDBJ databases">
        <title>Stenotrophomonas sp. W1S232.</title>
        <authorList>
            <person name="Deng Y."/>
        </authorList>
    </citation>
    <scope>NUCLEOTIDE SEQUENCE [LARGE SCALE GENOMIC DNA]</scope>
    <source>
        <strain evidence="3 4">W1S232</strain>
    </source>
</reference>
<sequence length="200" mass="20711">MPTVLLRHALAPLSVLVLLAACTASQDTNAATSTLAQASSTAMATPSLPADDGEDAGLDDLDDSDELDDPANFDPAAHVRRQLAQQPARRGSGGPVQACTLSGRVTIAGHTEDIRDCMQSNGSLSVAEFQQACQGLANGLNQTGNAPAKIEYSNRCPTPAQGSCRNFMNSGMDAFYYQRTDLAPLPGSCAATGGRWQAGG</sequence>
<evidence type="ECO:0000313" key="4">
    <source>
        <dbReference type="Proteomes" id="UP000550609"/>
    </source>
</evidence>
<dbReference type="Proteomes" id="UP000550609">
    <property type="component" value="Unassembled WGS sequence"/>
</dbReference>
<feature type="compositionally biased region" description="Low complexity" evidence="1">
    <location>
        <begin position="39"/>
        <end position="50"/>
    </location>
</feature>
<dbReference type="AlphaFoldDB" id="A0A7W3UZZ2"/>
<comment type="caution">
    <text evidence="3">The sequence shown here is derived from an EMBL/GenBank/DDBJ whole genome shotgun (WGS) entry which is preliminary data.</text>
</comment>
<protein>
    <submittedName>
        <fullName evidence="3">Uncharacterized protein</fullName>
    </submittedName>
</protein>
<feature type="chain" id="PRO_5030937479" evidence="2">
    <location>
        <begin position="31"/>
        <end position="200"/>
    </location>
</feature>
<feature type="signal peptide" evidence="2">
    <location>
        <begin position="1"/>
        <end position="30"/>
    </location>
</feature>
<accession>A0A7W3UZZ2</accession>
<proteinExistence type="predicted"/>
<keyword evidence="2" id="KW-0732">Signal</keyword>
<evidence type="ECO:0000256" key="2">
    <source>
        <dbReference type="SAM" id="SignalP"/>
    </source>
</evidence>
<dbReference type="EMBL" id="JACIUV010000003">
    <property type="protein sequence ID" value="MBB1116950.1"/>
    <property type="molecule type" value="Genomic_DNA"/>
</dbReference>
<evidence type="ECO:0000256" key="1">
    <source>
        <dbReference type="SAM" id="MobiDB-lite"/>
    </source>
</evidence>
<evidence type="ECO:0000313" key="3">
    <source>
        <dbReference type="EMBL" id="MBB1116950.1"/>
    </source>
</evidence>
<gene>
    <name evidence="3" type="ORF">H4O09_07805</name>
</gene>
<dbReference type="RefSeq" id="WP_182622095.1">
    <property type="nucleotide sequence ID" value="NZ_JACIUV010000003.1"/>
</dbReference>
<feature type="region of interest" description="Disordered" evidence="1">
    <location>
        <begin position="39"/>
        <end position="73"/>
    </location>
</feature>
<dbReference type="PROSITE" id="PS51257">
    <property type="entry name" value="PROKAR_LIPOPROTEIN"/>
    <property type="match status" value="1"/>
</dbReference>
<name>A0A7W3UZZ2_9GAMM</name>
<organism evidence="3 4">
    <name type="scientific">Stenotrophomonas koreensis</name>
    <dbReference type="NCBI Taxonomy" id="266128"/>
    <lineage>
        <taxon>Bacteria</taxon>
        <taxon>Pseudomonadati</taxon>
        <taxon>Pseudomonadota</taxon>
        <taxon>Gammaproteobacteria</taxon>
        <taxon>Lysobacterales</taxon>
        <taxon>Lysobacteraceae</taxon>
        <taxon>Stenotrophomonas</taxon>
    </lineage>
</organism>